<dbReference type="EMBL" id="VBAM01000237">
    <property type="protein sequence ID" value="TMJ11314.1"/>
    <property type="molecule type" value="Genomic_DNA"/>
</dbReference>
<name>A0A537LTI8_9BACT</name>
<reference evidence="2 3" key="1">
    <citation type="journal article" date="2019" name="Nat. Microbiol.">
        <title>Mediterranean grassland soil C-N compound turnover is dependent on rainfall and depth, and is mediated by genomically divergent microorganisms.</title>
        <authorList>
            <person name="Diamond S."/>
            <person name="Andeer P.F."/>
            <person name="Li Z."/>
            <person name="Crits-Christoph A."/>
            <person name="Burstein D."/>
            <person name="Anantharaman K."/>
            <person name="Lane K.R."/>
            <person name="Thomas B.C."/>
            <person name="Pan C."/>
            <person name="Northen T.R."/>
            <person name="Banfield J.F."/>
        </authorList>
    </citation>
    <scope>NUCLEOTIDE SEQUENCE [LARGE SCALE GENOMIC DNA]</scope>
    <source>
        <strain evidence="2">NP_5</strain>
    </source>
</reference>
<evidence type="ECO:0000259" key="1">
    <source>
        <dbReference type="Pfam" id="PF04085"/>
    </source>
</evidence>
<dbReference type="InterPro" id="IPR007221">
    <property type="entry name" value="MreC"/>
</dbReference>
<feature type="non-terminal residue" evidence="2">
    <location>
        <position position="1"/>
    </location>
</feature>
<protein>
    <submittedName>
        <fullName evidence="2">Rod shape-determining protein MreC</fullName>
    </submittedName>
</protein>
<gene>
    <name evidence="2" type="ORF">E6H02_07025</name>
</gene>
<dbReference type="InterPro" id="IPR055342">
    <property type="entry name" value="MreC_beta-barrel_core"/>
</dbReference>
<dbReference type="PANTHER" id="PTHR34138:SF1">
    <property type="entry name" value="CELL SHAPE-DETERMINING PROTEIN MREC"/>
    <property type="match status" value="1"/>
</dbReference>
<dbReference type="Pfam" id="PF04085">
    <property type="entry name" value="MreC"/>
    <property type="match status" value="1"/>
</dbReference>
<accession>A0A537LTI8</accession>
<dbReference type="AlphaFoldDB" id="A0A537LTI8"/>
<dbReference type="Proteomes" id="UP000320393">
    <property type="component" value="Unassembled WGS sequence"/>
</dbReference>
<evidence type="ECO:0000313" key="3">
    <source>
        <dbReference type="Proteomes" id="UP000320393"/>
    </source>
</evidence>
<dbReference type="PANTHER" id="PTHR34138">
    <property type="entry name" value="CELL SHAPE-DETERMINING PROTEIN MREC"/>
    <property type="match status" value="1"/>
</dbReference>
<comment type="caution">
    <text evidence="2">The sequence shown here is derived from an EMBL/GenBank/DDBJ whole genome shotgun (WGS) entry which is preliminary data.</text>
</comment>
<sequence length="74" mass="7934">VKYLSRDAEIQPGDQVVTAGLGEIYPRGLVVGTVVDVSRGEGDLFREALVRPAADLNHLEEMVILVAEGSQASR</sequence>
<dbReference type="GO" id="GO:0005886">
    <property type="term" value="C:plasma membrane"/>
    <property type="evidence" value="ECO:0007669"/>
    <property type="project" value="TreeGrafter"/>
</dbReference>
<organism evidence="2 3">
    <name type="scientific">Candidatus Segetimicrobium genomatis</name>
    <dbReference type="NCBI Taxonomy" id="2569760"/>
    <lineage>
        <taxon>Bacteria</taxon>
        <taxon>Bacillati</taxon>
        <taxon>Candidatus Sysuimicrobiota</taxon>
        <taxon>Candidatus Sysuimicrobiia</taxon>
        <taxon>Candidatus Sysuimicrobiales</taxon>
        <taxon>Candidatus Segetimicrobiaceae</taxon>
        <taxon>Candidatus Segetimicrobium</taxon>
    </lineage>
</organism>
<proteinExistence type="predicted"/>
<dbReference type="InterPro" id="IPR042175">
    <property type="entry name" value="Cell/Rod_MreC_2"/>
</dbReference>
<evidence type="ECO:0000313" key="2">
    <source>
        <dbReference type="EMBL" id="TMJ11314.1"/>
    </source>
</evidence>
<dbReference type="Gene3D" id="2.40.10.350">
    <property type="entry name" value="Rod shape-determining protein MreC, domain 2"/>
    <property type="match status" value="1"/>
</dbReference>
<dbReference type="GO" id="GO:0008360">
    <property type="term" value="P:regulation of cell shape"/>
    <property type="evidence" value="ECO:0007669"/>
    <property type="project" value="InterPro"/>
</dbReference>
<feature type="domain" description="Rod shape-determining protein MreC beta-barrel core" evidence="1">
    <location>
        <begin position="2"/>
        <end position="65"/>
    </location>
</feature>